<keyword evidence="9" id="KW-1133">Transmembrane helix</keyword>
<feature type="coiled-coil region" evidence="7">
    <location>
        <begin position="4717"/>
        <end position="4781"/>
    </location>
</feature>
<evidence type="ECO:0000256" key="1">
    <source>
        <dbReference type="ARBA" id="ARBA00006241"/>
    </source>
</evidence>
<feature type="transmembrane region" description="Helical" evidence="9">
    <location>
        <begin position="4796"/>
        <end position="4817"/>
    </location>
</feature>
<proteinExistence type="inferred from homology"/>
<keyword evidence="7" id="KW-0175">Coiled coil</keyword>
<feature type="compositionally biased region" description="Low complexity" evidence="8">
    <location>
        <begin position="773"/>
        <end position="797"/>
    </location>
</feature>
<dbReference type="EMBL" id="BLLK01000023">
    <property type="protein sequence ID" value="GFH47654.1"/>
    <property type="molecule type" value="Genomic_DNA"/>
</dbReference>
<evidence type="ECO:0000256" key="5">
    <source>
        <dbReference type="ARBA" id="ARBA00033726"/>
    </source>
</evidence>
<feature type="region of interest" description="Disordered" evidence="8">
    <location>
        <begin position="448"/>
        <end position="618"/>
    </location>
</feature>
<organism evidence="11 12">
    <name type="scientific">Chaetoceros tenuissimus</name>
    <dbReference type="NCBI Taxonomy" id="426638"/>
    <lineage>
        <taxon>Eukaryota</taxon>
        <taxon>Sar</taxon>
        <taxon>Stramenopiles</taxon>
        <taxon>Ochrophyta</taxon>
        <taxon>Bacillariophyta</taxon>
        <taxon>Coscinodiscophyceae</taxon>
        <taxon>Chaetocerotophycidae</taxon>
        <taxon>Chaetocerotales</taxon>
        <taxon>Chaetocerotaceae</taxon>
        <taxon>Chaetoceros</taxon>
    </lineage>
</organism>
<evidence type="ECO:0000256" key="10">
    <source>
        <dbReference type="SAM" id="SignalP"/>
    </source>
</evidence>
<evidence type="ECO:0000256" key="8">
    <source>
        <dbReference type="SAM" id="MobiDB-lite"/>
    </source>
</evidence>
<feature type="region of interest" description="Disordered" evidence="8">
    <location>
        <begin position="683"/>
        <end position="716"/>
    </location>
</feature>
<feature type="compositionally biased region" description="Polar residues" evidence="8">
    <location>
        <begin position="32"/>
        <end position="41"/>
    </location>
</feature>
<feature type="chain" id="PRO_5042155018" description="Circumsporozoite protein" evidence="10">
    <location>
        <begin position="25"/>
        <end position="4820"/>
    </location>
</feature>
<feature type="compositionally biased region" description="Low complexity" evidence="8">
    <location>
        <begin position="4443"/>
        <end position="4458"/>
    </location>
</feature>
<evidence type="ECO:0000256" key="6">
    <source>
        <dbReference type="ARBA" id="ARBA00045806"/>
    </source>
</evidence>
<evidence type="ECO:0000313" key="11">
    <source>
        <dbReference type="EMBL" id="GFH47654.1"/>
    </source>
</evidence>
<sequence>MNIFKGNIVSILLHLFLLESGVLGRGGAQRGTDGTTASSGLLQKEPKDSEHTKQMEQSSLSQFSIDQKMLTQTEEIDEERSATSGGVSSAGGSTFVTQLSQNELQEKENQAQFQSNKRKHSMESRVGSSAFLINQKMTEKGKEEALQNTSADDHVDGAEEGREDSSSDHLRQAIFNDISANQHGQVPNTKTRLDSTLSFFNRHSTSVKSLIENKDSPMSGRRDLKSVSTVGSNIFTHKSLLSEYLNDGQSRVEDVIQTSRSSQKSDSDETNAMKNNQVTKRKVSGRNRFSSFRSGAMQMPLTAVRFISNYNYDGTDTLFCLKVKSLRVPAKLEIRACDSISDQSNWFYFDSNQYLRLSIDSSKCIRWIKTSLFLDNCPLGERNLKRAKFKFNKILTAIEAEKGDDFRQWMIGVDPTDKFELVRLFLRNGVRDNKSCYAWEMDYASESPSLSPTSSPSASPSVKPSSKPSSSPSSKPSSEPSLFPSSSPSVTPTAEPSMRPSSSPTSAPSSSPSSEPSLVPSSEPSLVPSDIPSDIPSDVPSSAPSSLPSLMPSSEPSLFPSSEPSLLPSSEPSLLPSNMPSDQPSQIPSKEPSLEPSRDPSSEPSLLPSSEPSNFPTECADEIGWVVGGQSEFSGMNCTQLSSSSFSSDWCNVVGNVTDHPYNGKSVKEACCACGGSHYFSTYPSSAPSSKPSISAVPTTDSEVPSGSPSSQPSTCVNTPDWEFVHEGASLGCDAIAEYPDDFCERFKDIYFLDKNTYSACCACGGGIHHSVSPSSIPTSSPSTTPSSKPSLSQKPSIAATMSPSEMPSISQAPSQAPVRPPGTVLDDAECSQNSECMNEFSSCLQNNDDSKVTRTGKICRAETSSDRFLELGEFQKENKPYQGYRRRDTTEDYDVMSSILNGVSRPYSPIDNAYTGGILKYVDRRLINLKGNTWSAMKLSNINQEENSYKVTQHTWMRFTFKLKSESNAHALCLDFDAIASDARKCFYLAGTDVDPTKHFSPKTAIDMQRAKLLNLASGKVASQTSTDIDGINDAYKAIDGYIDPKDKHLSLPEKNSITKTKHESNPWWQVDFQSTVSINRILIHKADGYNLDEFDLKICSGNDCTVHVERITNQDAIIDHRLNTPISGDKVRIDMVGSGVLALAEVLVFGPDEVDSEDNIVKDFNIPVGKMLIEGISFGYPIWNGIKSQLNFSNSNTVVLDTGNHLVSDVMVEFSSSITTFRVELKNDEELECSVDLDNLDSGTRFVHVTMPPNCIGDKIEIVNADGQADENVSETQVFGSNENNERIYGRPLIKFISLIQDDRFEEPSGESFFSNMELYESTEMSDDTNKFLPLKVNEVETSSSAISYGNAEAFHQDFGGEIFVSDDQTEATISGNAWKAFQLATPILVNTRTSLTFSFTLTQQVEGHAICVDNDLDHDPFVGKDVRCILLAGTQFTQWRHVYRENLALGRTAYQNANLSSSTSLGAARRGNDGNLNTFTNTGLPDDGVDTDFWVQIEYGWVVEEVIIYNRMDSYVERFNDYTVYIRKLDGTTILDEQRFDTIAESGIVRVSGFRDYESEMTPNEGIQVGIKLHNTETKNPHMIGEIRVYGRPIIGRATSFTINLSDMFPDPGSDRIRYVALIQDNDGSPLQGQSTFSNIRIHEGVQPSSGGNAMDQVNDSDPEVPHVHVDFGNLIAPDLDSDSTTNSWSDVNAHFPSRNDGWKVVSDVMIDPKDSCYYSKFFSYGYNPSNREETVYHNYLKSAFGNIAETLGLEFSVAGSPENTGFPVCSTGEIQEVDRNGFTESYNAIYGETPINYSKREQYEEYIQRKAAASMSSIAEFADMAYGPEKAVDQDISTNLPHFYNDFHWQDGGTPPHSTHHCINFGKHWRGDNWPLMDNKLCWLKTRDGNTYPASLFQLLFYDSDLINHDRNHDWMPSDEKINQWKRRKDEGRCTALYPSHGGGEVQICTERNSPYFFEYWTYTPVGVRDHIFTCFPVFDLAMSHGDDYLCNTGSGQLKGSVTSLTAKGDMPWYKLKWKHVYRVTSLEIRTSSNEYFRDQMKNFQIKFLKKGEEVLVYTEPGVPANGWHQINGILPLDFDEMKIELSSVNLEDYKYKERNPVLAIEGIKVKGNLSVESLMDSFKYNLPELPNSGKVECNDDIEKMSFQAFVCDIPDTIPSSEIPSTVNSNFYYDSSNQHWWFPHLFITPTDFQDEIEKFLKSKYTDDEELLNWMESSLRYGEQNWTKLAQELAAEYKNRFNAQMGTFSSSSYTAYQKTTECDPKVYAYETTKYFCFEFSGESPETTFTYTSNLMTQKYKSKLLLSEDVRDQDNFGLVAIGEIAANKGSAEMSPIFINPGDDNSKSISFQKGCFNAFIELADFNSKTSVPSVDGVGILPNECKRTGVCVVHWCGSDKIVLSATTRKSPSKFKISAYIGGQKRPMQGTSLNTEYCVQQGQQREPNCEKKMSFTVPVTAFEDAEIRSTNAKRGSIMIEKRDKPKKTLECFDLPYLWNFEDFGEESMTANANSQVSSFYSPLFEVPANFMKQTQLQLVDVANDVGGALAVYYTYGADLPTLLKAQVCTDGNKSRELPFDETISNNNIDSLITKTAAISDSGTVVVIEYGGNLNIYNLNAETDEWENINEAIITDVPGTIIQAALSTHGHFLAVLYRENGQEKALLYQKDTLGLTYSRSEAPLVIDNPSADQVSMYASESGLVSMAVRSKQSNTVLQTVEIHFVCSDSNSRFLEGGCQCRDGYVMKSNSYGLKKYLEDGDSCIPQVHSTMLSITGNSAEIPLHEQTVSGLTLDDNQKVTDGIRLQVRDDSRVFEDVQINERATVVDAQGEGGPKILHLTGLKPGKMYALTMKYHETFVKVRFVTRCTCDEVDAEKEKTGAPKNMAITEQREGRVYFSFIDNSLCENVFSFTRYAAYEEFSESMDSAVSFGTMSRSSDTTCDHETILPNEEVYDNLRLSKLIVGKTYVYCVQAGSSRGAYMPSPYDSSDLGQDLGHSDASCSPHVIQWEASINGVVTTEPHSGSLPVEGVTVTYQLLSMDYEELSCQGCSGELETGTGGGFEIDFLVAHPYLEGVNHLDEIPVKLKFRKTTRGTSEIIHTFLCNLGEEVCNNEGHIMFLKHLEFNKKVEVFDATQVMFSGRVFISDTAFAGSTGCPVVNATVEVLHLTGEENDSQEVLSITTTDGDGRFEAPVVIGSLVNEVKITHLGHKFAPSFHNNYNYKDGVNIYPDGLYNGNDFVDTSKATMNLEVVGGECDYPLGVSTVLIKVLGCDWQGKEVHDDGFSTKIPDLPAAILEVQIRKVEDQDGNAIEVVFDALKDIIRTIDLRETAEMEGFLKENEASQVDTATGTDQDKVKTSALGYKANPLEEGEEIVEQEEVVRFQYDGDLTLSVQVEHPSHSEIQDVHYDQLPAGIEFDSFHIIDFMTIFSLQVELKYTIPTSSGVQECNIVSEDHNVTISSGLGIDRLAGFDSFYEALTTRTKLALTVCAQNDDAANTEYTGSGECNLQVKYEDNASKVKTTLATGRPNPFGSFTRNLFIAVQAPGLSENLAHTAIFFIQGNYGKGGGNSFALPTHEPITVLRDPPGGSSYVSYENVVTKSKVVSSSTKVSAKSDLDVTVKAGGDIDGQLCSGGGFGAIVLFCSTVSDVEVEGEVPFSPGLQADLYNQENEAGNEVSVTWSYTTDSEEPARSGRESDVFVVPNLSVRFEEVFVVEWDFDNARPKLVPNPHRVRGGGLEPPSSVIFDLKSEKNKPALSFFSRYHLELVTIPELENAIQSQDHLLERMSSEIICCQGDKRGSCLGQFNLTHPGRICNEEDINVETAKNATLAAALKGWRNTIDQEDQARNAAIEKREKIEGWFQYVGGLGSVNLGSEDETFFQEKKDEINIEDMVVQVAPEELISKAKALDSATALFSAADQEGFKEGDNDEHRDVLRNAMRIQVTGDAGVYEMTLTRAATRSFTRQNCDRAVPAMVAAEIGLRAGPMAAALMGSAPVALPVAVGVLALSFAAGGCNYELDIESGVGGLEGKTTIFGVKIGAEGGMNFNFHVEHESTYSEEDELETSITFALGDPDDGDEFTIDIFHDPIFASFVFDVVAGRSRCRWEPGTIRNEQARITLLQRASQFIFPDEQMFFDVEFMNVGEHAYSYFLIAQDIDQTTSSLEMRLDSFISLDYEGTLIKLYKEDPVVRAIRILRDPTGYEFRPVKLALRSACEFAMDYETQPVTELLYNYNDNGDLKLKWLEPCPVVMWAGELKRDNAFLINLNSDEGDVLPVTVFNPKHSETNSTFFHKLHANRGRLDFIEFKYREQGSVEWKNGQTMNDNGEFVDMNFAHDNTDPDLPQVPENDYGYVNLDWYVGNGMVKDGTYEIMIQSMCNDVGGPTEFQYHRDAILVGTIDFTRPEQYGYPLPLKDEVMLGEEMTVRFTEDLDCSSPYTFDLEMTITGPSQSPSLSPSLSQSPSRESDEVGNPESNPGGEGDRNLEENGSQNADYVIRKDAGLHVICEGREIKFQVDYEFGLSAAQINGQEFTVELGRIGGDSHSYIADIHGNKIDHDRVLNIRFTKRFASINLSRSSTEFRFLRKSNDVDCSNSSSDDHHRQLRSDLMSLAASRGEDRFEISSVFCDKRRSILSAQVKILPLSEGGRRFLKGSDVDTATADDIFTSLHSVLKSNSKRRKLNDRAMFSVHDVRIIPSLEDMEIYSKANKESVENIQPKSPIHEEDARLDMERMEKDLKEKMEKEKNVEINELKKELEKRDIEMKTEMELLQKQNMEMQKQNMEMIRRLGETSNVNNGDGRMFFIQLFIMLGCLSIFGAAIFFASRR</sequence>
<feature type="compositionally biased region" description="Low complexity" evidence="8">
    <location>
        <begin position="602"/>
        <end position="613"/>
    </location>
</feature>
<evidence type="ECO:0000256" key="2">
    <source>
        <dbReference type="ARBA" id="ARBA00021911"/>
    </source>
</evidence>
<feature type="region of interest" description="Disordered" evidence="8">
    <location>
        <begin position="139"/>
        <end position="168"/>
    </location>
</feature>
<comment type="function">
    <text evidence="5">In the vertebrate host, binds to highly sulfated heparan sulfate proteoglycans (HSPGs) on the surface of host hepatocytes and is required for sporozoite invasion of the host hepatocytes.</text>
</comment>
<feature type="region of interest" description="Disordered" evidence="8">
    <location>
        <begin position="773"/>
        <end position="825"/>
    </location>
</feature>
<feature type="compositionally biased region" description="Polar residues" evidence="8">
    <location>
        <begin position="55"/>
        <end position="66"/>
    </location>
</feature>
<protein>
    <recommendedName>
        <fullName evidence="2">Circumsporozoite protein</fullName>
    </recommendedName>
</protein>
<feature type="compositionally biased region" description="Low complexity" evidence="8">
    <location>
        <begin position="683"/>
        <end position="698"/>
    </location>
</feature>
<feature type="compositionally biased region" description="Basic and acidic residues" evidence="8">
    <location>
        <begin position="44"/>
        <end position="54"/>
    </location>
</feature>
<name>A0AAD3CN10_9STRA</name>
<keyword evidence="3" id="KW-0748">Sporozoite</keyword>
<accession>A0AAD3CN10</accession>
<reference evidence="11 12" key="1">
    <citation type="journal article" date="2021" name="Sci. Rep.">
        <title>The genome of the diatom Chaetoceros tenuissimus carries an ancient integrated fragment of an extant virus.</title>
        <authorList>
            <person name="Hongo Y."/>
            <person name="Kimura K."/>
            <person name="Takaki Y."/>
            <person name="Yoshida Y."/>
            <person name="Baba S."/>
            <person name="Kobayashi G."/>
            <person name="Nagasaki K."/>
            <person name="Hano T."/>
            <person name="Tomaru Y."/>
        </authorList>
    </citation>
    <scope>NUCLEOTIDE SEQUENCE [LARGE SCALE GENOMIC DNA]</scope>
    <source>
        <strain evidence="11 12">NIES-3715</strain>
    </source>
</reference>
<feature type="compositionally biased region" description="Polar residues" evidence="8">
    <location>
        <begin position="800"/>
        <end position="815"/>
    </location>
</feature>
<keyword evidence="9" id="KW-0812">Transmembrane</keyword>
<dbReference type="PANTHER" id="PTHR44826:SF3">
    <property type="entry name" value="SPORE COAT PROTEIN SP85"/>
    <property type="match status" value="1"/>
</dbReference>
<keyword evidence="10" id="KW-0732">Signal</keyword>
<feature type="region of interest" description="Disordered" evidence="8">
    <location>
        <begin position="104"/>
        <end position="126"/>
    </location>
</feature>
<feature type="compositionally biased region" description="Polar residues" evidence="8">
    <location>
        <begin position="257"/>
        <end position="278"/>
    </location>
</feature>
<dbReference type="PANTHER" id="PTHR44826">
    <property type="entry name" value="SPORE COAT PROTEIN SP85"/>
    <property type="match status" value="1"/>
</dbReference>
<keyword evidence="9" id="KW-0472">Membrane</keyword>
<dbReference type="Gene3D" id="2.60.120.260">
    <property type="entry name" value="Galactose-binding domain-like"/>
    <property type="match status" value="2"/>
</dbReference>
<comment type="function">
    <text evidence="6">Essential sporozoite protein. In the mosquito vector, required for sporozoite development in the oocyst, migration through the vector hemolymph and entry into the vector salivary glands. In the vertebrate host, required for sporozoite migration through the host dermis and infection of host hepatocytes. Binds to highly sulfated heparan sulfate proteoglycans (HSPGs) on the surface of host hepatocytes.</text>
</comment>
<dbReference type="InterPro" id="IPR051860">
    <property type="entry name" value="Plasmodium_CSP_Invasion"/>
</dbReference>
<keyword evidence="12" id="KW-1185">Reference proteome</keyword>
<dbReference type="InterPro" id="IPR008979">
    <property type="entry name" value="Galactose-bd-like_sf"/>
</dbReference>
<evidence type="ECO:0000256" key="4">
    <source>
        <dbReference type="ARBA" id="ARBA00022737"/>
    </source>
</evidence>
<keyword evidence="4" id="KW-0677">Repeat</keyword>
<feature type="region of interest" description="Disordered" evidence="8">
    <location>
        <begin position="26"/>
        <end position="66"/>
    </location>
</feature>
<feature type="region of interest" description="Disordered" evidence="8">
    <location>
        <begin position="4437"/>
        <end position="4482"/>
    </location>
</feature>
<evidence type="ECO:0000313" key="12">
    <source>
        <dbReference type="Proteomes" id="UP001054902"/>
    </source>
</evidence>
<comment type="caution">
    <text evidence="11">The sequence shown here is derived from an EMBL/GenBank/DDBJ whole genome shotgun (WGS) entry which is preliminary data.</text>
</comment>
<feature type="region of interest" description="Disordered" evidence="8">
    <location>
        <begin position="257"/>
        <end position="280"/>
    </location>
</feature>
<dbReference type="Pfam" id="PF22633">
    <property type="entry name" value="F5_F8_type_C_2"/>
    <property type="match status" value="1"/>
</dbReference>
<dbReference type="PROSITE" id="PS50231">
    <property type="entry name" value="RICIN_B_LECTIN"/>
    <property type="match status" value="1"/>
</dbReference>
<feature type="compositionally biased region" description="Polar residues" evidence="8">
    <location>
        <begin position="699"/>
        <end position="716"/>
    </location>
</feature>
<gene>
    <name evidence="11" type="ORF">CTEN210_04129</name>
</gene>
<feature type="compositionally biased region" description="Basic and acidic residues" evidence="8">
    <location>
        <begin position="592"/>
        <end position="601"/>
    </location>
</feature>
<feature type="compositionally biased region" description="Low complexity" evidence="8">
    <location>
        <begin position="448"/>
        <end position="581"/>
    </location>
</feature>
<evidence type="ECO:0000256" key="9">
    <source>
        <dbReference type="SAM" id="Phobius"/>
    </source>
</evidence>
<evidence type="ECO:0000256" key="3">
    <source>
        <dbReference type="ARBA" id="ARBA00022522"/>
    </source>
</evidence>
<dbReference type="SUPFAM" id="SSF49785">
    <property type="entry name" value="Galactose-binding domain-like"/>
    <property type="match status" value="2"/>
</dbReference>
<feature type="signal peptide" evidence="10">
    <location>
        <begin position="1"/>
        <end position="24"/>
    </location>
</feature>
<dbReference type="Proteomes" id="UP001054902">
    <property type="component" value="Unassembled WGS sequence"/>
</dbReference>
<evidence type="ECO:0000256" key="7">
    <source>
        <dbReference type="SAM" id="Coils"/>
    </source>
</evidence>
<comment type="similarity">
    <text evidence="1">Belongs to the plasmodium circumsporozoite protein family.</text>
</comment>